<dbReference type="SUPFAM" id="SSF50998">
    <property type="entry name" value="Quinoprotein alcohol dehydrogenase-like"/>
    <property type="match status" value="1"/>
</dbReference>
<dbReference type="Gene3D" id="2.130.10.10">
    <property type="entry name" value="YVTN repeat-like/Quinoprotein amine dehydrogenase"/>
    <property type="match status" value="1"/>
</dbReference>
<keyword evidence="5" id="KW-1185">Reference proteome</keyword>
<evidence type="ECO:0000313" key="5">
    <source>
        <dbReference type="Proteomes" id="UP000317171"/>
    </source>
</evidence>
<dbReference type="PANTHER" id="PTHR34512">
    <property type="entry name" value="CELL SURFACE PROTEIN"/>
    <property type="match status" value="1"/>
</dbReference>
<evidence type="ECO:0000259" key="3">
    <source>
        <dbReference type="Pfam" id="PF13360"/>
    </source>
</evidence>
<dbReference type="PANTHER" id="PTHR34512:SF30">
    <property type="entry name" value="OUTER MEMBRANE PROTEIN ASSEMBLY FACTOR BAMB"/>
    <property type="match status" value="1"/>
</dbReference>
<dbReference type="Proteomes" id="UP000317171">
    <property type="component" value="Chromosome"/>
</dbReference>
<reference evidence="4 5" key="1">
    <citation type="submission" date="2019-02" db="EMBL/GenBank/DDBJ databases">
        <title>Deep-cultivation of Planctomycetes and their phenomic and genomic characterization uncovers novel biology.</title>
        <authorList>
            <person name="Wiegand S."/>
            <person name="Jogler M."/>
            <person name="Boedeker C."/>
            <person name="Pinto D."/>
            <person name="Vollmers J."/>
            <person name="Rivas-Marin E."/>
            <person name="Kohn T."/>
            <person name="Peeters S.H."/>
            <person name="Heuer A."/>
            <person name="Rast P."/>
            <person name="Oberbeckmann S."/>
            <person name="Bunk B."/>
            <person name="Jeske O."/>
            <person name="Meyerdierks A."/>
            <person name="Storesund J.E."/>
            <person name="Kallscheuer N."/>
            <person name="Luecker S."/>
            <person name="Lage O.M."/>
            <person name="Pohl T."/>
            <person name="Merkel B.J."/>
            <person name="Hornburger P."/>
            <person name="Mueller R.-W."/>
            <person name="Bruemmer F."/>
            <person name="Labrenz M."/>
            <person name="Spormann A.M."/>
            <person name="Op den Camp H."/>
            <person name="Overmann J."/>
            <person name="Amann R."/>
            <person name="Jetten M.S.M."/>
            <person name="Mascher T."/>
            <person name="Medema M.H."/>
            <person name="Devos D.P."/>
            <person name="Kaster A.-K."/>
            <person name="Ovreas L."/>
            <person name="Rohde M."/>
            <person name="Galperin M.Y."/>
            <person name="Jogler C."/>
        </authorList>
    </citation>
    <scope>NUCLEOTIDE SEQUENCE [LARGE SCALE GENOMIC DNA]</scope>
    <source>
        <strain evidence="4 5">Pan241w</strain>
    </source>
</reference>
<feature type="signal peptide" evidence="2">
    <location>
        <begin position="1"/>
        <end position="26"/>
    </location>
</feature>
<dbReference type="InterPro" id="IPR011047">
    <property type="entry name" value="Quinoprotein_ADH-like_sf"/>
</dbReference>
<dbReference type="InterPro" id="IPR002372">
    <property type="entry name" value="PQQ_rpt_dom"/>
</dbReference>
<dbReference type="RefSeq" id="WP_232107245.1">
    <property type="nucleotide sequence ID" value="NZ_CP036269.1"/>
</dbReference>
<feature type="domain" description="Pyrrolo-quinoline quinone repeat" evidence="3">
    <location>
        <begin position="95"/>
        <end position="355"/>
    </location>
</feature>
<proteinExistence type="predicted"/>
<organism evidence="4 5">
    <name type="scientific">Gimesia alba</name>
    <dbReference type="NCBI Taxonomy" id="2527973"/>
    <lineage>
        <taxon>Bacteria</taxon>
        <taxon>Pseudomonadati</taxon>
        <taxon>Planctomycetota</taxon>
        <taxon>Planctomycetia</taxon>
        <taxon>Planctomycetales</taxon>
        <taxon>Planctomycetaceae</taxon>
        <taxon>Gimesia</taxon>
    </lineage>
</organism>
<dbReference type="AlphaFoldDB" id="A0A517RLD2"/>
<protein>
    <submittedName>
        <fullName evidence="4">Outer membrane protein assembly factor BamB</fullName>
    </submittedName>
</protein>
<keyword evidence="2" id="KW-0732">Signal</keyword>
<feature type="region of interest" description="Disordered" evidence="1">
    <location>
        <begin position="31"/>
        <end position="53"/>
    </location>
</feature>
<feature type="chain" id="PRO_5021965705" evidence="2">
    <location>
        <begin position="27"/>
        <end position="438"/>
    </location>
</feature>
<gene>
    <name evidence="4" type="primary">bamB_3</name>
    <name evidence="4" type="ORF">Pan241w_47920</name>
</gene>
<sequence precursor="true">MMSYSMPVRLLLGALLVCGIPLSSKAAEPTQLSKSWEQWRGPNRENHSSDTGLLKDWNATPPKLVWTATGLGKGYASVSIKDNRLFTTGNLPEGQAVIAINTDDGKILWKTNLLDLNPKHGYPGARCTPSIDGDRLYAISSNGAISCLSVEDGEIIWTKNFEEEWDGKMMSKWGFSESPLVDGDLVICTPGGKDAMMVALDKTTGKEVWKTSVSDLGSKGKDGAGYSSIVISNAGGVKQYVQLTGRGLIGVRASDGKLLWNYNPVANGVANIPTPIVSGDYVFTSTGYGTGSALVKLSKEGDGMKAEEVYFLDPKVLQNHHGGLILYKDHIYCGHGHGKGFPICVELKTGKVVWGKREDKIRGEGSGSAATTLADGHLIFRYESGDLALIEATTEGYKLKGSFKADQVLGKAWAHPVVCGGKLYLREQDVLMCYDLKE</sequence>
<dbReference type="InterPro" id="IPR018391">
    <property type="entry name" value="PQQ_b-propeller_rpt"/>
</dbReference>
<accession>A0A517RLD2</accession>
<name>A0A517RLD2_9PLAN</name>
<evidence type="ECO:0000256" key="1">
    <source>
        <dbReference type="SAM" id="MobiDB-lite"/>
    </source>
</evidence>
<dbReference type="SMART" id="SM00564">
    <property type="entry name" value="PQQ"/>
    <property type="match status" value="3"/>
</dbReference>
<dbReference type="Pfam" id="PF13360">
    <property type="entry name" value="PQQ_2"/>
    <property type="match status" value="1"/>
</dbReference>
<dbReference type="EMBL" id="CP036269">
    <property type="protein sequence ID" value="QDT44677.1"/>
    <property type="molecule type" value="Genomic_DNA"/>
</dbReference>
<evidence type="ECO:0000313" key="4">
    <source>
        <dbReference type="EMBL" id="QDT44677.1"/>
    </source>
</evidence>
<evidence type="ECO:0000256" key="2">
    <source>
        <dbReference type="SAM" id="SignalP"/>
    </source>
</evidence>
<dbReference type="InterPro" id="IPR015943">
    <property type="entry name" value="WD40/YVTN_repeat-like_dom_sf"/>
</dbReference>
<dbReference type="KEGG" id="gaz:Pan241w_47920"/>